<gene>
    <name evidence="2" type="ORF">CRG98_038221</name>
</gene>
<sequence length="255" mass="27189">MATPSLTRVRHSSPREGGHTPKPRDPKARNAGPDESPHSGPYSVAGVWFVLRVFVWNSSTLDCRGHFVRISWRVHTVKANGCSQKTVASMLSDSLNCLSLVSYGVPHRRTLPLSKYKERVRDKFSGKRELAHRSSPVACVAILGKARGAGSHEDSKCGVEAQKWGRSPMSGRSPKVGPKPDAVNAGSEPDAGSELDVGLEPNAVNVGPEPDARPEPDVVLEPNAINVGSDPNAANAGSIGKCKNCESKGQCWGIV</sequence>
<dbReference type="EMBL" id="PGOL01003393">
    <property type="protein sequence ID" value="PKI41389.1"/>
    <property type="molecule type" value="Genomic_DNA"/>
</dbReference>
<comment type="caution">
    <text evidence="2">The sequence shown here is derived from an EMBL/GenBank/DDBJ whole genome shotgun (WGS) entry which is preliminary data.</text>
</comment>
<organism evidence="2 3">
    <name type="scientific">Punica granatum</name>
    <name type="common">Pomegranate</name>
    <dbReference type="NCBI Taxonomy" id="22663"/>
    <lineage>
        <taxon>Eukaryota</taxon>
        <taxon>Viridiplantae</taxon>
        <taxon>Streptophyta</taxon>
        <taxon>Embryophyta</taxon>
        <taxon>Tracheophyta</taxon>
        <taxon>Spermatophyta</taxon>
        <taxon>Magnoliopsida</taxon>
        <taxon>eudicotyledons</taxon>
        <taxon>Gunneridae</taxon>
        <taxon>Pentapetalae</taxon>
        <taxon>rosids</taxon>
        <taxon>malvids</taxon>
        <taxon>Myrtales</taxon>
        <taxon>Lythraceae</taxon>
        <taxon>Punica</taxon>
    </lineage>
</organism>
<evidence type="ECO:0000256" key="1">
    <source>
        <dbReference type="SAM" id="MobiDB-lite"/>
    </source>
</evidence>
<reference evidence="2 3" key="1">
    <citation type="submission" date="2017-11" db="EMBL/GenBank/DDBJ databases">
        <title>De-novo sequencing of pomegranate (Punica granatum L.) genome.</title>
        <authorList>
            <person name="Akparov Z."/>
            <person name="Amiraslanov A."/>
            <person name="Hajiyeva S."/>
            <person name="Abbasov M."/>
            <person name="Kaur K."/>
            <person name="Hamwieh A."/>
            <person name="Solovyev V."/>
            <person name="Salamov A."/>
            <person name="Braich B."/>
            <person name="Kosarev P."/>
            <person name="Mahmoud A."/>
            <person name="Hajiyev E."/>
            <person name="Babayeva S."/>
            <person name="Izzatullayeva V."/>
            <person name="Mammadov A."/>
            <person name="Mammadov A."/>
            <person name="Sharifova S."/>
            <person name="Ojaghi J."/>
            <person name="Eynullazada K."/>
            <person name="Bayramov B."/>
            <person name="Abdulazimova A."/>
            <person name="Shahmuradov I."/>
        </authorList>
    </citation>
    <scope>NUCLEOTIDE SEQUENCE [LARGE SCALE GENOMIC DNA]</scope>
    <source>
        <strain evidence="3">cv. AG2017</strain>
        <tissue evidence="2">Leaf</tissue>
    </source>
</reference>
<proteinExistence type="predicted"/>
<evidence type="ECO:0000313" key="2">
    <source>
        <dbReference type="EMBL" id="PKI41389.1"/>
    </source>
</evidence>
<feature type="region of interest" description="Disordered" evidence="1">
    <location>
        <begin position="163"/>
        <end position="217"/>
    </location>
</feature>
<feature type="compositionally biased region" description="Basic and acidic residues" evidence="1">
    <location>
        <begin position="13"/>
        <end position="28"/>
    </location>
</feature>
<protein>
    <submittedName>
        <fullName evidence="2">Uncharacterized protein</fullName>
    </submittedName>
</protein>
<evidence type="ECO:0000313" key="3">
    <source>
        <dbReference type="Proteomes" id="UP000233551"/>
    </source>
</evidence>
<dbReference type="AlphaFoldDB" id="A0A2I0IBL6"/>
<dbReference type="Proteomes" id="UP000233551">
    <property type="component" value="Unassembled WGS sequence"/>
</dbReference>
<accession>A0A2I0IBL6</accession>
<keyword evidence="3" id="KW-1185">Reference proteome</keyword>
<feature type="region of interest" description="Disordered" evidence="1">
    <location>
        <begin position="1"/>
        <end position="38"/>
    </location>
</feature>
<name>A0A2I0IBL6_PUNGR</name>